<dbReference type="InterPro" id="IPR000943">
    <property type="entry name" value="RNA_pol_sigma70"/>
</dbReference>
<dbReference type="Pfam" id="PF00140">
    <property type="entry name" value="Sigma70_r1_2"/>
    <property type="match status" value="1"/>
</dbReference>
<evidence type="ECO:0000256" key="3">
    <source>
        <dbReference type="ARBA" id="ARBA00023125"/>
    </source>
</evidence>
<keyword evidence="2" id="KW-0731">Sigma factor</keyword>
<dbReference type="InterPro" id="IPR036388">
    <property type="entry name" value="WH-like_DNA-bd_sf"/>
</dbReference>
<evidence type="ECO:0000256" key="1">
    <source>
        <dbReference type="ARBA" id="ARBA00023015"/>
    </source>
</evidence>
<dbReference type="GO" id="GO:0006352">
    <property type="term" value="P:DNA-templated transcription initiation"/>
    <property type="evidence" value="ECO:0007669"/>
    <property type="project" value="InterPro"/>
</dbReference>
<dbReference type="NCBIfam" id="TIGR02937">
    <property type="entry name" value="sigma70-ECF"/>
    <property type="match status" value="1"/>
</dbReference>
<sequence>MHPASSAPQEAASHSTTATALIEASRQAPLSFPAVSSVVRQHKMSSNEIRQLLRELLDAGIPLPNQLADQAAPATHSAQDHADASPPTGYPGYSVVYVLRGSETLDTSAISLADLQLTTTAPPPPQPVEPVTTPAATKATKGAADNSSFETEEDKAQNKPPPFLDLVEVYLEQVARFPLIQSASEEVELAKSIEAGAFAQQLLEAEEESPHSKEVLEWVARQGDKDFEQFVTSNLRLVLSIAKRYIGCGLDLLDLVQEGNLGLIRAVMKFDFTRGNKFSTYATWWIRQAITRALADQTRTIRYPVHLVEQLNRVHGAIRALRENGEEVDHAAIAAHNEMAEDEVRGLLTELPTTCSLEELLDTSGEETLSDLADRHRSVPEPDLRSLDSDEIRRALAQCTDREQYVLHRRHGFIGDPATLDTIGEEFGLTRERIRQIESKAIKKLTVLFSPVHPENSTEVTTDFA</sequence>
<evidence type="ECO:0000313" key="7">
    <source>
        <dbReference type="EMBL" id="MDR7304209.1"/>
    </source>
</evidence>
<evidence type="ECO:0000259" key="6">
    <source>
        <dbReference type="PROSITE" id="PS00715"/>
    </source>
</evidence>
<dbReference type="PANTHER" id="PTHR30603:SF60">
    <property type="entry name" value="RNA POLYMERASE SIGMA FACTOR RPOD"/>
    <property type="match status" value="1"/>
</dbReference>
<dbReference type="PROSITE" id="PS00715">
    <property type="entry name" value="SIGMA70_1"/>
    <property type="match status" value="1"/>
</dbReference>
<dbReference type="CDD" id="cd06171">
    <property type="entry name" value="Sigma70_r4"/>
    <property type="match status" value="1"/>
</dbReference>
<dbReference type="InterPro" id="IPR009042">
    <property type="entry name" value="RNA_pol_sigma70_r1_2"/>
</dbReference>
<dbReference type="InterPro" id="IPR013325">
    <property type="entry name" value="RNA_pol_sigma_r2"/>
</dbReference>
<dbReference type="Gene3D" id="1.10.10.10">
    <property type="entry name" value="Winged helix-like DNA-binding domain superfamily/Winged helix DNA-binding domain"/>
    <property type="match status" value="2"/>
</dbReference>
<feature type="domain" description="RNA polymerase sigma-70" evidence="6">
    <location>
        <begin position="254"/>
        <end position="267"/>
    </location>
</feature>
<protein>
    <submittedName>
        <fullName evidence="7">RNA polymerase sigma factor (Sigma-70 family)</fullName>
    </submittedName>
</protein>
<evidence type="ECO:0000313" key="8">
    <source>
        <dbReference type="Proteomes" id="UP001180845"/>
    </source>
</evidence>
<dbReference type="Pfam" id="PF04542">
    <property type="entry name" value="Sigma70_r2"/>
    <property type="match status" value="1"/>
</dbReference>
<dbReference type="PANTHER" id="PTHR30603">
    <property type="entry name" value="RNA POLYMERASE SIGMA FACTOR RPO"/>
    <property type="match status" value="1"/>
</dbReference>
<feature type="region of interest" description="Disordered" evidence="5">
    <location>
        <begin position="119"/>
        <end position="160"/>
    </location>
</feature>
<dbReference type="InterPro" id="IPR007627">
    <property type="entry name" value="RNA_pol_sigma70_r2"/>
</dbReference>
<name>A0AAE4CNU2_9ACTN</name>
<feature type="compositionally biased region" description="Low complexity" evidence="5">
    <location>
        <begin position="129"/>
        <end position="145"/>
    </location>
</feature>
<dbReference type="GO" id="GO:0003677">
    <property type="term" value="F:DNA binding"/>
    <property type="evidence" value="ECO:0007669"/>
    <property type="project" value="UniProtKB-KW"/>
</dbReference>
<dbReference type="Pfam" id="PF04545">
    <property type="entry name" value="Sigma70_r4"/>
    <property type="match status" value="1"/>
</dbReference>
<dbReference type="Gene3D" id="1.10.601.10">
    <property type="entry name" value="RNA Polymerase Primary Sigma Factor"/>
    <property type="match status" value="1"/>
</dbReference>
<evidence type="ECO:0000256" key="5">
    <source>
        <dbReference type="SAM" id="MobiDB-lite"/>
    </source>
</evidence>
<dbReference type="InterPro" id="IPR013324">
    <property type="entry name" value="RNA_pol_sigma_r3/r4-like"/>
</dbReference>
<dbReference type="InterPro" id="IPR014284">
    <property type="entry name" value="RNA_pol_sigma-70_dom"/>
</dbReference>
<dbReference type="PRINTS" id="PR00046">
    <property type="entry name" value="SIGMA70FCT"/>
</dbReference>
<comment type="caution">
    <text evidence="7">The sequence shown here is derived from an EMBL/GenBank/DDBJ whole genome shotgun (WGS) entry which is preliminary data.</text>
</comment>
<gene>
    <name evidence="7" type="ORF">JOF55_004390</name>
</gene>
<dbReference type="Proteomes" id="UP001180845">
    <property type="component" value="Unassembled WGS sequence"/>
</dbReference>
<dbReference type="EMBL" id="JAVDXW010000001">
    <property type="protein sequence ID" value="MDR7304209.1"/>
    <property type="molecule type" value="Genomic_DNA"/>
</dbReference>
<evidence type="ECO:0000256" key="2">
    <source>
        <dbReference type="ARBA" id="ARBA00023082"/>
    </source>
</evidence>
<keyword evidence="8" id="KW-1185">Reference proteome</keyword>
<dbReference type="InterPro" id="IPR050239">
    <property type="entry name" value="Sigma-70_RNA_pol_init_factors"/>
</dbReference>
<dbReference type="SUPFAM" id="SSF88659">
    <property type="entry name" value="Sigma3 and sigma4 domains of RNA polymerase sigma factors"/>
    <property type="match status" value="2"/>
</dbReference>
<dbReference type="AlphaFoldDB" id="A0AAE4CNU2"/>
<proteinExistence type="predicted"/>
<keyword evidence="4" id="KW-0804">Transcription</keyword>
<organism evidence="7 8">
    <name type="scientific">Haloactinomyces albus</name>
    <dbReference type="NCBI Taxonomy" id="1352928"/>
    <lineage>
        <taxon>Bacteria</taxon>
        <taxon>Bacillati</taxon>
        <taxon>Actinomycetota</taxon>
        <taxon>Actinomycetes</taxon>
        <taxon>Actinopolysporales</taxon>
        <taxon>Actinopolysporaceae</taxon>
        <taxon>Haloactinomyces</taxon>
    </lineage>
</organism>
<dbReference type="SUPFAM" id="SSF88946">
    <property type="entry name" value="Sigma2 domain of RNA polymerase sigma factors"/>
    <property type="match status" value="1"/>
</dbReference>
<dbReference type="GO" id="GO:0016987">
    <property type="term" value="F:sigma factor activity"/>
    <property type="evidence" value="ECO:0007669"/>
    <property type="project" value="UniProtKB-KW"/>
</dbReference>
<evidence type="ECO:0000256" key="4">
    <source>
        <dbReference type="ARBA" id="ARBA00023163"/>
    </source>
</evidence>
<dbReference type="InterPro" id="IPR007630">
    <property type="entry name" value="RNA_pol_sigma70_r4"/>
</dbReference>
<keyword evidence="3" id="KW-0238">DNA-binding</keyword>
<dbReference type="RefSeq" id="WP_310277582.1">
    <property type="nucleotide sequence ID" value="NZ_JAVDXW010000001.1"/>
</dbReference>
<accession>A0AAE4CNU2</accession>
<reference evidence="7" key="1">
    <citation type="submission" date="2023-07" db="EMBL/GenBank/DDBJ databases">
        <title>Sequencing the genomes of 1000 actinobacteria strains.</title>
        <authorList>
            <person name="Klenk H.-P."/>
        </authorList>
    </citation>
    <scope>NUCLEOTIDE SEQUENCE</scope>
    <source>
        <strain evidence="7">DSM 45977</strain>
    </source>
</reference>
<keyword evidence="1" id="KW-0805">Transcription regulation</keyword>